<evidence type="ECO:0000313" key="7">
    <source>
        <dbReference type="Proteomes" id="UP000006695"/>
    </source>
</evidence>
<evidence type="ECO:0000256" key="2">
    <source>
        <dbReference type="ARBA" id="ARBA00022840"/>
    </source>
</evidence>
<protein>
    <submittedName>
        <fullName evidence="6">ATPase associated with various cellular activities, AAA_3</fullName>
    </submittedName>
</protein>
<name>A5GDE2_GEOUR</name>
<dbReference type="OrthoDB" id="9808397at2"/>
<dbReference type="Pfam" id="PF17863">
    <property type="entry name" value="AAA_lid_2"/>
    <property type="match status" value="1"/>
</dbReference>
<dbReference type="FunFam" id="3.40.50.300:FF:000640">
    <property type="entry name" value="MoxR family ATPase"/>
    <property type="match status" value="1"/>
</dbReference>
<evidence type="ECO:0000259" key="4">
    <source>
        <dbReference type="Pfam" id="PF07726"/>
    </source>
</evidence>
<dbReference type="PANTHER" id="PTHR42759:SF5">
    <property type="entry name" value="METHANOL DEHYDROGENASE REGULATOR"/>
    <property type="match status" value="1"/>
</dbReference>
<dbReference type="InterPro" id="IPR027417">
    <property type="entry name" value="P-loop_NTPase"/>
</dbReference>
<evidence type="ECO:0000259" key="5">
    <source>
        <dbReference type="Pfam" id="PF17863"/>
    </source>
</evidence>
<dbReference type="HOGENOM" id="CLU_034716_2_0_7"/>
<dbReference type="InterPro" id="IPR041628">
    <property type="entry name" value="ChlI/MoxR_AAA_lid"/>
</dbReference>
<dbReference type="EMBL" id="CP000698">
    <property type="protein sequence ID" value="ABQ24403.1"/>
    <property type="molecule type" value="Genomic_DNA"/>
</dbReference>
<dbReference type="PIRSF" id="PIRSF002849">
    <property type="entry name" value="AAA_ATPase_chaperone_MoxR_prd"/>
    <property type="match status" value="1"/>
</dbReference>
<dbReference type="InterPro" id="IPR050764">
    <property type="entry name" value="CbbQ/NirQ/NorQ/GpvN"/>
</dbReference>
<feature type="domain" description="ChlI/MoxR AAA lid" evidence="5">
    <location>
        <begin position="233"/>
        <end position="305"/>
    </location>
</feature>
<reference evidence="6 7" key="1">
    <citation type="submission" date="2007-05" db="EMBL/GenBank/DDBJ databases">
        <title>Complete sequence of Geobacter uraniireducens Rf4.</title>
        <authorList>
            <consortium name="US DOE Joint Genome Institute"/>
            <person name="Copeland A."/>
            <person name="Lucas S."/>
            <person name="Lapidus A."/>
            <person name="Barry K."/>
            <person name="Detter J.C."/>
            <person name="Glavina del Rio T."/>
            <person name="Hammon N."/>
            <person name="Israni S."/>
            <person name="Dalin E."/>
            <person name="Tice H."/>
            <person name="Pitluck S."/>
            <person name="Chertkov O."/>
            <person name="Brettin T."/>
            <person name="Bruce D."/>
            <person name="Han C."/>
            <person name="Schmutz J."/>
            <person name="Larimer F."/>
            <person name="Land M."/>
            <person name="Hauser L."/>
            <person name="Kyrpides N."/>
            <person name="Mikhailova N."/>
            <person name="Shelobolina E."/>
            <person name="Aklujkar M."/>
            <person name="Lovley D."/>
            <person name="Richardson P."/>
        </authorList>
    </citation>
    <scope>NUCLEOTIDE SEQUENCE [LARGE SCALE GENOMIC DNA]</scope>
    <source>
        <strain evidence="6 7">Rf4</strain>
    </source>
</reference>
<evidence type="ECO:0000256" key="3">
    <source>
        <dbReference type="ARBA" id="ARBA00061607"/>
    </source>
</evidence>
<evidence type="ECO:0000256" key="1">
    <source>
        <dbReference type="ARBA" id="ARBA00022741"/>
    </source>
</evidence>
<dbReference type="CDD" id="cd00009">
    <property type="entry name" value="AAA"/>
    <property type="match status" value="1"/>
</dbReference>
<keyword evidence="2" id="KW-0067">ATP-binding</keyword>
<dbReference type="InterPro" id="IPR011703">
    <property type="entry name" value="ATPase_AAA-3"/>
</dbReference>
<sequence length="313" mass="34877">MPDPRIQKALRALSDNIEQVIVGKKEVIDLAIITLLCRGHLLIEDVPGLGKTMLARAIAGSLSLDFKRVQFTPDLLPSDVTGVSIYNQKSGEFDFRPGPVFTNLLLADEINRATPRTQSSLLESMEERQVTTDGTTRPLPPVFMVVATQNPIELQGTYPLPEAQLDRFFMRVSVGYPARNEEVRVMEMQIREHPIHGIKPVLTEEHVRFMQNAVTEAHIDRSLLAYIVDIVNATRKHPELQVGASPRGSLSLMRAAQAMVLLRGMEFVEPTVIKTLARHVLTHRLIVKPQARLKGLTEAKVVEEILQGIPAPV</sequence>
<dbReference type="AlphaFoldDB" id="A5GDE2"/>
<dbReference type="STRING" id="351605.Gura_0187"/>
<proteinExistence type="inferred from homology"/>
<feature type="domain" description="ATPase AAA-3" evidence="4">
    <location>
        <begin position="40"/>
        <end position="170"/>
    </location>
</feature>
<comment type="similarity">
    <text evidence="3">Belongs to the MoxR family.</text>
</comment>
<dbReference type="GO" id="GO:0016887">
    <property type="term" value="F:ATP hydrolysis activity"/>
    <property type="evidence" value="ECO:0007669"/>
    <property type="project" value="InterPro"/>
</dbReference>
<dbReference type="KEGG" id="gur:Gura_0187"/>
<dbReference type="GO" id="GO:0005524">
    <property type="term" value="F:ATP binding"/>
    <property type="evidence" value="ECO:0007669"/>
    <property type="project" value="UniProtKB-KW"/>
</dbReference>
<gene>
    <name evidence="6" type="ordered locus">Gura_0187</name>
</gene>
<dbReference type="RefSeq" id="WP_011937132.1">
    <property type="nucleotide sequence ID" value="NC_009483.1"/>
</dbReference>
<dbReference type="Pfam" id="PF07726">
    <property type="entry name" value="AAA_3"/>
    <property type="match status" value="1"/>
</dbReference>
<dbReference type="Gene3D" id="1.10.8.80">
    <property type="entry name" value="Magnesium chelatase subunit I, C-Terminal domain"/>
    <property type="match status" value="1"/>
</dbReference>
<keyword evidence="1" id="KW-0547">Nucleotide-binding</keyword>
<dbReference type="PANTHER" id="PTHR42759">
    <property type="entry name" value="MOXR FAMILY PROTEIN"/>
    <property type="match status" value="1"/>
</dbReference>
<organism evidence="6 7">
    <name type="scientific">Geotalea uraniireducens (strain Rf4)</name>
    <name type="common">Geobacter uraniireducens</name>
    <dbReference type="NCBI Taxonomy" id="351605"/>
    <lineage>
        <taxon>Bacteria</taxon>
        <taxon>Pseudomonadati</taxon>
        <taxon>Thermodesulfobacteriota</taxon>
        <taxon>Desulfuromonadia</taxon>
        <taxon>Geobacterales</taxon>
        <taxon>Geobacteraceae</taxon>
        <taxon>Geotalea</taxon>
    </lineage>
</organism>
<dbReference type="SUPFAM" id="SSF52540">
    <property type="entry name" value="P-loop containing nucleoside triphosphate hydrolases"/>
    <property type="match status" value="1"/>
</dbReference>
<accession>A5GDE2</accession>
<evidence type="ECO:0000313" key="6">
    <source>
        <dbReference type="EMBL" id="ABQ24403.1"/>
    </source>
</evidence>
<dbReference type="Proteomes" id="UP000006695">
    <property type="component" value="Chromosome"/>
</dbReference>
<keyword evidence="7" id="KW-1185">Reference proteome</keyword>
<dbReference type="Gene3D" id="3.40.50.300">
    <property type="entry name" value="P-loop containing nucleotide triphosphate hydrolases"/>
    <property type="match status" value="1"/>
</dbReference>